<keyword evidence="3" id="KW-1185">Reference proteome</keyword>
<feature type="region of interest" description="Disordered" evidence="1">
    <location>
        <begin position="617"/>
        <end position="648"/>
    </location>
</feature>
<evidence type="ECO:0000313" key="3">
    <source>
        <dbReference type="Proteomes" id="UP001283361"/>
    </source>
</evidence>
<feature type="compositionally biased region" description="Polar residues" evidence="1">
    <location>
        <begin position="88"/>
        <end position="105"/>
    </location>
</feature>
<dbReference type="AlphaFoldDB" id="A0AAE1A6G4"/>
<dbReference type="EMBL" id="JAWDGP010002535">
    <property type="protein sequence ID" value="KAK3782164.1"/>
    <property type="molecule type" value="Genomic_DNA"/>
</dbReference>
<gene>
    <name evidence="2" type="ORF">RRG08_032916</name>
</gene>
<feature type="compositionally biased region" description="Polar residues" evidence="1">
    <location>
        <begin position="633"/>
        <end position="643"/>
    </location>
</feature>
<dbReference type="Proteomes" id="UP001283361">
    <property type="component" value="Unassembled WGS sequence"/>
</dbReference>
<evidence type="ECO:0000313" key="2">
    <source>
        <dbReference type="EMBL" id="KAK3782164.1"/>
    </source>
</evidence>
<feature type="region of interest" description="Disordered" evidence="1">
    <location>
        <begin position="498"/>
        <end position="561"/>
    </location>
</feature>
<proteinExistence type="predicted"/>
<evidence type="ECO:0000256" key="1">
    <source>
        <dbReference type="SAM" id="MobiDB-lite"/>
    </source>
</evidence>
<protein>
    <submittedName>
        <fullName evidence="2">Uncharacterized protein</fullName>
    </submittedName>
</protein>
<comment type="caution">
    <text evidence="2">The sequence shown here is derived from an EMBL/GenBank/DDBJ whole genome shotgun (WGS) entry which is preliminary data.</text>
</comment>
<accession>A0AAE1A6G4</accession>
<reference evidence="2" key="1">
    <citation type="journal article" date="2023" name="G3 (Bethesda)">
        <title>A reference genome for the long-term kleptoplast-retaining sea slug Elysia crispata morphotype clarki.</title>
        <authorList>
            <person name="Eastman K.E."/>
            <person name="Pendleton A.L."/>
            <person name="Shaikh M.A."/>
            <person name="Suttiyut T."/>
            <person name="Ogas R."/>
            <person name="Tomko P."/>
            <person name="Gavelis G."/>
            <person name="Widhalm J.R."/>
            <person name="Wisecaver J.H."/>
        </authorList>
    </citation>
    <scope>NUCLEOTIDE SEQUENCE</scope>
    <source>
        <strain evidence="2">ECLA1</strain>
    </source>
</reference>
<sequence>MAAQPKPLRFLFSKYAALAPNRTSHPEPQQELQPHGILRPLKLPGWSKAGSLSDLHLLGSDVSQSKLDRIHVFLALSEVPGRSPPSVVDSSAGTSTTQDTASGGQSRERRRVAGGGRGSSSGSPTRFRSKSQEFENIYRLAASRCSPEFLKNGRIHLGSSAHQLASSYQSVHSPTGNNRAKTQLQIIKHRNQKHNLSLNSKRPESANSNDLSIRGEEAAPTRGVMQVMIEERRNPVINGNGFQRPAEPLSYSYQDLNIMIGGNYPAKPRRQRDLSAKQNNRHIEANSDYSSVEREQRIPAGQLQRCPSLSTVDADRLDSSCYHYLLEGLTSDIGSSTLTSDDSDGAFSKVSALAQRPSTSGTEATAQRLRNLHTRTTYLSSPPSQIQSILPLGIQGMPGAPSSGAKSPELPWPPRYALNPPWITYKDLQTQNGPDFGFCNKRSRRVKDREKYRKTGETWDKGFDVSGQLKRKVHIVPSHVSTDCEQCNFYNTHSAKHKTQTQLECTSSPASNDTQTSQRNQTSNGHHKLILTNQNNEQKEENSDESPSKACLPPPTATTNSSLKVNIGIKESHSATPVQVRHGKALPSSKSFTKGTLLLGKSHKTPLYLDNVTNQHHNRHITSKDKPTRQDVPASSDNLNQESQQHKSRFNVAYSWDRASKVSFVNSSV</sequence>
<organism evidence="2 3">
    <name type="scientific">Elysia crispata</name>
    <name type="common">lettuce slug</name>
    <dbReference type="NCBI Taxonomy" id="231223"/>
    <lineage>
        <taxon>Eukaryota</taxon>
        <taxon>Metazoa</taxon>
        <taxon>Spiralia</taxon>
        <taxon>Lophotrochozoa</taxon>
        <taxon>Mollusca</taxon>
        <taxon>Gastropoda</taxon>
        <taxon>Heterobranchia</taxon>
        <taxon>Euthyneura</taxon>
        <taxon>Panpulmonata</taxon>
        <taxon>Sacoglossa</taxon>
        <taxon>Placobranchoidea</taxon>
        <taxon>Plakobranchidae</taxon>
        <taxon>Elysia</taxon>
    </lineage>
</organism>
<feature type="compositionally biased region" description="Polar residues" evidence="1">
    <location>
        <begin position="500"/>
        <end position="524"/>
    </location>
</feature>
<name>A0AAE1A6G4_9GAST</name>
<feature type="region of interest" description="Disordered" evidence="1">
    <location>
        <begin position="81"/>
        <end position="130"/>
    </location>
</feature>